<comment type="caution">
    <text evidence="2">The sequence shown here is derived from an EMBL/GenBank/DDBJ whole genome shotgun (WGS) entry which is preliminary data.</text>
</comment>
<dbReference type="RefSeq" id="WP_380206428.1">
    <property type="nucleotide sequence ID" value="NZ_JBHTEK010000003.1"/>
</dbReference>
<keyword evidence="1" id="KW-0812">Transmembrane</keyword>
<reference evidence="3" key="1">
    <citation type="journal article" date="2019" name="Int. J. Syst. Evol. Microbiol.">
        <title>The Global Catalogue of Microorganisms (GCM) 10K type strain sequencing project: providing services to taxonomists for standard genome sequencing and annotation.</title>
        <authorList>
            <consortium name="The Broad Institute Genomics Platform"/>
            <consortium name="The Broad Institute Genome Sequencing Center for Infectious Disease"/>
            <person name="Wu L."/>
            <person name="Ma J."/>
        </authorList>
    </citation>
    <scope>NUCLEOTIDE SEQUENCE [LARGE SCALE GENOMIC DNA]</scope>
    <source>
        <strain evidence="3">JCM 19635</strain>
    </source>
</reference>
<keyword evidence="3" id="KW-1185">Reference proteome</keyword>
<name>A0ABW2UB27_9BACT</name>
<dbReference type="EMBL" id="JBHTEK010000003">
    <property type="protein sequence ID" value="MFC7670753.1"/>
    <property type="molecule type" value="Genomic_DNA"/>
</dbReference>
<accession>A0ABW2UB27</accession>
<keyword evidence="1" id="KW-0472">Membrane</keyword>
<evidence type="ECO:0000256" key="1">
    <source>
        <dbReference type="SAM" id="Phobius"/>
    </source>
</evidence>
<dbReference type="Proteomes" id="UP001596513">
    <property type="component" value="Unassembled WGS sequence"/>
</dbReference>
<keyword evidence="1" id="KW-1133">Transmembrane helix</keyword>
<feature type="non-terminal residue" evidence="2">
    <location>
        <position position="102"/>
    </location>
</feature>
<protein>
    <recommendedName>
        <fullName evidence="4">Conjugative transposon protein TraM</fullName>
    </recommendedName>
</protein>
<proteinExistence type="predicted"/>
<evidence type="ECO:0000313" key="3">
    <source>
        <dbReference type="Proteomes" id="UP001596513"/>
    </source>
</evidence>
<feature type="transmembrane region" description="Helical" evidence="1">
    <location>
        <begin position="21"/>
        <end position="38"/>
    </location>
</feature>
<sequence length="102" mass="10779">MTPPTKPHDAQFIRTRKMATFLPVVGVPFLAVMFYLGGGGEGTPVAAQDVESGFNTELPKAEKATITTSKLEAYANPVDSMRNRGLVDAKIDTSSGSGLSYG</sequence>
<gene>
    <name evidence="2" type="ORF">ACFQT0_27740</name>
</gene>
<evidence type="ECO:0000313" key="2">
    <source>
        <dbReference type="EMBL" id="MFC7670753.1"/>
    </source>
</evidence>
<evidence type="ECO:0008006" key="4">
    <source>
        <dbReference type="Google" id="ProtNLM"/>
    </source>
</evidence>
<organism evidence="2 3">
    <name type="scientific">Hymenobacter humi</name>
    <dbReference type="NCBI Taxonomy" id="1411620"/>
    <lineage>
        <taxon>Bacteria</taxon>
        <taxon>Pseudomonadati</taxon>
        <taxon>Bacteroidota</taxon>
        <taxon>Cytophagia</taxon>
        <taxon>Cytophagales</taxon>
        <taxon>Hymenobacteraceae</taxon>
        <taxon>Hymenobacter</taxon>
    </lineage>
</organism>